<dbReference type="RefSeq" id="WP_381738647.1">
    <property type="nucleotide sequence ID" value="NZ_JBHSDP010000012.1"/>
</dbReference>
<evidence type="ECO:0000313" key="2">
    <source>
        <dbReference type="EMBL" id="MFC4328422.1"/>
    </source>
</evidence>
<proteinExistence type="predicted"/>
<gene>
    <name evidence="2" type="ORF">ACFPC0_11340</name>
</gene>
<protein>
    <submittedName>
        <fullName evidence="2">DUF6507 family protein</fullName>
    </submittedName>
</protein>
<feature type="compositionally biased region" description="Basic and acidic residues" evidence="1">
    <location>
        <begin position="1"/>
        <end position="16"/>
    </location>
</feature>
<keyword evidence="3" id="KW-1185">Reference proteome</keyword>
<evidence type="ECO:0000256" key="1">
    <source>
        <dbReference type="SAM" id="MobiDB-lite"/>
    </source>
</evidence>
<comment type="caution">
    <text evidence="2">The sequence shown here is derived from an EMBL/GenBank/DDBJ whole genome shotgun (WGS) entry which is preliminary data.</text>
</comment>
<sequence>MRCSCDRRPDRDEGLLRRSARPARTGEGNGVVAGDPRGVDVTGWDVRPSGVESILSLVGLAAEELAKDIKGYGKSVEEAALCAGTISGPYCGSAPVGPVGAAVADFVADTESQITFMAARIKKTTDGTVDATTAYIDGDLTMAARAQRAAAKVPSSADLRAVVEQTGRHGERPR</sequence>
<reference evidence="3" key="1">
    <citation type="journal article" date="2019" name="Int. J. Syst. Evol. Microbiol.">
        <title>The Global Catalogue of Microorganisms (GCM) 10K type strain sequencing project: providing services to taxonomists for standard genome sequencing and annotation.</title>
        <authorList>
            <consortium name="The Broad Institute Genomics Platform"/>
            <consortium name="The Broad Institute Genome Sequencing Center for Infectious Disease"/>
            <person name="Wu L."/>
            <person name="Ma J."/>
        </authorList>
    </citation>
    <scope>NUCLEOTIDE SEQUENCE [LARGE SCALE GENOMIC DNA]</scope>
    <source>
        <strain evidence="3">PCU 347</strain>
    </source>
</reference>
<dbReference type="InterPro" id="IPR045436">
    <property type="entry name" value="DUF6507"/>
</dbReference>
<feature type="region of interest" description="Disordered" evidence="1">
    <location>
        <begin position="1"/>
        <end position="36"/>
    </location>
</feature>
<organism evidence="2 3">
    <name type="scientific">Streptomyces andamanensis</name>
    <dbReference type="NCBI Taxonomy" id="1565035"/>
    <lineage>
        <taxon>Bacteria</taxon>
        <taxon>Bacillati</taxon>
        <taxon>Actinomycetota</taxon>
        <taxon>Actinomycetes</taxon>
        <taxon>Kitasatosporales</taxon>
        <taxon>Streptomycetaceae</taxon>
        <taxon>Streptomyces</taxon>
    </lineage>
</organism>
<dbReference type="EMBL" id="JBHSDP010000012">
    <property type="protein sequence ID" value="MFC4328422.1"/>
    <property type="molecule type" value="Genomic_DNA"/>
</dbReference>
<evidence type="ECO:0000313" key="3">
    <source>
        <dbReference type="Proteomes" id="UP001595824"/>
    </source>
</evidence>
<dbReference type="Pfam" id="PF20117">
    <property type="entry name" value="DUF6507"/>
    <property type="match status" value="1"/>
</dbReference>
<accession>A0ABV8TCU5</accession>
<name>A0ABV8TCU5_9ACTN</name>
<dbReference type="Proteomes" id="UP001595824">
    <property type="component" value="Unassembled WGS sequence"/>
</dbReference>